<organism evidence="1 2">
    <name type="scientific">Nocardioides conyzicola</name>
    <dbReference type="NCBI Taxonomy" id="1651781"/>
    <lineage>
        <taxon>Bacteria</taxon>
        <taxon>Bacillati</taxon>
        <taxon>Actinomycetota</taxon>
        <taxon>Actinomycetes</taxon>
        <taxon>Propionibacteriales</taxon>
        <taxon>Nocardioidaceae</taxon>
        <taxon>Nocardioides</taxon>
    </lineage>
</organism>
<dbReference type="EMBL" id="BAABKM010000002">
    <property type="protein sequence ID" value="GAA4699797.1"/>
    <property type="molecule type" value="Genomic_DNA"/>
</dbReference>
<keyword evidence="2" id="KW-1185">Reference proteome</keyword>
<evidence type="ECO:0000313" key="1">
    <source>
        <dbReference type="EMBL" id="GAA4699797.1"/>
    </source>
</evidence>
<dbReference type="Proteomes" id="UP001499974">
    <property type="component" value="Unassembled WGS sequence"/>
</dbReference>
<sequence length="142" mass="15554">MGRYFAVIDELGKDPDLALKKLDSVATSTQLSAERMLLRGQHDRGERQVGDTHIAELTVQSVNLENSDPAAGKVPTVAIDVCWDVSAVDVLDRDDRSIVPTDRPDTGWTRYVVANYKYAADPVGGWRVATGKDLKQAPCRVS</sequence>
<reference evidence="2" key="1">
    <citation type="journal article" date="2019" name="Int. J. Syst. Evol. Microbiol.">
        <title>The Global Catalogue of Microorganisms (GCM) 10K type strain sequencing project: providing services to taxonomists for standard genome sequencing and annotation.</title>
        <authorList>
            <consortium name="The Broad Institute Genomics Platform"/>
            <consortium name="The Broad Institute Genome Sequencing Center for Infectious Disease"/>
            <person name="Wu L."/>
            <person name="Ma J."/>
        </authorList>
    </citation>
    <scope>NUCLEOTIDE SEQUENCE [LARGE SCALE GENOMIC DNA]</scope>
    <source>
        <strain evidence="2">JCM 18531</strain>
    </source>
</reference>
<evidence type="ECO:0000313" key="2">
    <source>
        <dbReference type="Proteomes" id="UP001499974"/>
    </source>
</evidence>
<protein>
    <submittedName>
        <fullName evidence="1">Uncharacterized protein</fullName>
    </submittedName>
</protein>
<accession>A0ABP8X4S8</accession>
<gene>
    <name evidence="1" type="ORF">GCM10023349_15270</name>
</gene>
<dbReference type="RefSeq" id="WP_345520646.1">
    <property type="nucleotide sequence ID" value="NZ_BAABKM010000002.1"/>
</dbReference>
<comment type="caution">
    <text evidence="1">The sequence shown here is derived from an EMBL/GenBank/DDBJ whole genome shotgun (WGS) entry which is preliminary data.</text>
</comment>
<proteinExistence type="predicted"/>
<name>A0ABP8X4S8_9ACTN</name>